<feature type="region of interest" description="Disordered" evidence="1">
    <location>
        <begin position="1"/>
        <end position="29"/>
    </location>
</feature>
<accession>A0A4Y2QF49</accession>
<reference evidence="2 3" key="1">
    <citation type="journal article" date="2019" name="Sci. Rep.">
        <title>Orb-weaving spider Araneus ventricosus genome elucidates the spidroin gene catalogue.</title>
        <authorList>
            <person name="Kono N."/>
            <person name="Nakamura H."/>
            <person name="Ohtoshi R."/>
            <person name="Moran D.A.P."/>
            <person name="Shinohara A."/>
            <person name="Yoshida Y."/>
            <person name="Fujiwara M."/>
            <person name="Mori M."/>
            <person name="Tomita M."/>
            <person name="Arakawa K."/>
        </authorList>
    </citation>
    <scope>NUCLEOTIDE SEQUENCE [LARGE SCALE GENOMIC DNA]</scope>
</reference>
<name>A0A4Y2QF49_ARAVE</name>
<protein>
    <submittedName>
        <fullName evidence="2">Uncharacterized protein</fullName>
    </submittedName>
</protein>
<sequence>MSLPPVPSAPNETKPFPSPPKGSGISRFHNGRHRNVWCLGVSSW</sequence>
<dbReference type="AlphaFoldDB" id="A0A4Y2QF49"/>
<dbReference type="Proteomes" id="UP000499080">
    <property type="component" value="Unassembled WGS sequence"/>
</dbReference>
<proteinExistence type="predicted"/>
<evidence type="ECO:0000313" key="2">
    <source>
        <dbReference type="EMBL" id="GBN61347.1"/>
    </source>
</evidence>
<gene>
    <name evidence="2" type="ORF">AVEN_125609_1</name>
</gene>
<evidence type="ECO:0000256" key="1">
    <source>
        <dbReference type="SAM" id="MobiDB-lite"/>
    </source>
</evidence>
<organism evidence="2 3">
    <name type="scientific">Araneus ventricosus</name>
    <name type="common">Orbweaver spider</name>
    <name type="synonym">Epeira ventricosa</name>
    <dbReference type="NCBI Taxonomy" id="182803"/>
    <lineage>
        <taxon>Eukaryota</taxon>
        <taxon>Metazoa</taxon>
        <taxon>Ecdysozoa</taxon>
        <taxon>Arthropoda</taxon>
        <taxon>Chelicerata</taxon>
        <taxon>Arachnida</taxon>
        <taxon>Araneae</taxon>
        <taxon>Araneomorphae</taxon>
        <taxon>Entelegynae</taxon>
        <taxon>Araneoidea</taxon>
        <taxon>Araneidae</taxon>
        <taxon>Araneus</taxon>
    </lineage>
</organism>
<keyword evidence="3" id="KW-1185">Reference proteome</keyword>
<comment type="caution">
    <text evidence="2">The sequence shown here is derived from an EMBL/GenBank/DDBJ whole genome shotgun (WGS) entry which is preliminary data.</text>
</comment>
<feature type="non-terminal residue" evidence="2">
    <location>
        <position position="44"/>
    </location>
</feature>
<dbReference type="EMBL" id="BGPR01013596">
    <property type="protein sequence ID" value="GBN61347.1"/>
    <property type="molecule type" value="Genomic_DNA"/>
</dbReference>
<evidence type="ECO:0000313" key="3">
    <source>
        <dbReference type="Proteomes" id="UP000499080"/>
    </source>
</evidence>